<comment type="caution">
    <text evidence="2">The sequence shown here is derived from an EMBL/GenBank/DDBJ whole genome shotgun (WGS) entry which is preliminary data.</text>
</comment>
<feature type="compositionally biased region" description="Basic residues" evidence="1">
    <location>
        <begin position="384"/>
        <end position="395"/>
    </location>
</feature>
<keyword evidence="3" id="KW-1185">Reference proteome</keyword>
<proteinExistence type="predicted"/>
<feature type="region of interest" description="Disordered" evidence="1">
    <location>
        <begin position="221"/>
        <end position="421"/>
    </location>
</feature>
<feature type="compositionally biased region" description="Low complexity" evidence="1">
    <location>
        <begin position="271"/>
        <end position="280"/>
    </location>
</feature>
<dbReference type="Proteomes" id="UP001044222">
    <property type="component" value="Chromosome 19"/>
</dbReference>
<evidence type="ECO:0000313" key="3">
    <source>
        <dbReference type="Proteomes" id="UP001044222"/>
    </source>
</evidence>
<feature type="compositionally biased region" description="Pro residues" evidence="1">
    <location>
        <begin position="364"/>
        <end position="376"/>
    </location>
</feature>
<gene>
    <name evidence="2" type="ORF">ANANG_G00309480</name>
</gene>
<evidence type="ECO:0000256" key="1">
    <source>
        <dbReference type="SAM" id="MobiDB-lite"/>
    </source>
</evidence>
<feature type="compositionally biased region" description="Gly residues" evidence="1">
    <location>
        <begin position="509"/>
        <end position="520"/>
    </location>
</feature>
<sequence>MKIKSVARDSPKPPPTPPRALAVGRDYRGPPHLAPPPLPAPPLAPDGPVLSYPPALCQPGRRRGPQEPATAARRPQLCAARPDRTSRPHRLPAGLPRGCRPRVPSTPGYSVRVENAVPMVTQAPRGPALQIQSGLLARRPGPAAPSRSSCPGLAAAGPHLVQHATVIPDAMTSAQPLANWRSSHPHGNHYSSIMQQPALLAGHVTLPSGQPLNVGVAHVMRQQPSGSSSSKKSKQHQGSNRRSLAAALQTGEGEHAAPLRRGPPAAPGPPAAACGPRPAGGWDGSTGTAAAAARPRHTIVIPDTPSPAVSVITISSDTDEEDDRRRASASAASKQRKDVVSCVTVHDSPASDSSRRRQRREPPRPGSPAPPTPPASGPRAPGRAGRRRADPRHRCPAPQGPVRRGSGRMRAAAAGHCDPPELRLQVQNYQRDAVGQRPPLRGGAYRQQRSGPHPFQQQQPLNLSQVCAAAHGVRRRRRHRRQQAYIAPTMAAQAPYSFHHGSPSHTAAAGGGGSGGGGGRAPAPGLSGPPAGPGPPVRLRRRAALGSAGAVAHLVTSQGAARHAYPPGVVHQVPVGVAHRVLSSPALHPAQYQAQFAHQTYISASRPTPDTS</sequence>
<feature type="compositionally biased region" description="Polar residues" evidence="1">
    <location>
        <begin position="447"/>
        <end position="458"/>
    </location>
</feature>
<feature type="region of interest" description="Disordered" evidence="1">
    <location>
        <begin position="1"/>
        <end position="107"/>
    </location>
</feature>
<protein>
    <submittedName>
        <fullName evidence="2">Uncharacterized protein</fullName>
    </submittedName>
</protein>
<feature type="compositionally biased region" description="Basic and acidic residues" evidence="1">
    <location>
        <begin position="1"/>
        <end position="11"/>
    </location>
</feature>
<accession>A0A9D3LH11</accession>
<name>A0A9D3LH11_ANGAN</name>
<evidence type="ECO:0000313" key="2">
    <source>
        <dbReference type="EMBL" id="KAG5830342.1"/>
    </source>
</evidence>
<dbReference type="EMBL" id="JAFIRN010000019">
    <property type="protein sequence ID" value="KAG5830342.1"/>
    <property type="molecule type" value="Genomic_DNA"/>
</dbReference>
<organism evidence="2 3">
    <name type="scientific">Anguilla anguilla</name>
    <name type="common">European freshwater eel</name>
    <name type="synonym">Muraena anguilla</name>
    <dbReference type="NCBI Taxonomy" id="7936"/>
    <lineage>
        <taxon>Eukaryota</taxon>
        <taxon>Metazoa</taxon>
        <taxon>Chordata</taxon>
        <taxon>Craniata</taxon>
        <taxon>Vertebrata</taxon>
        <taxon>Euteleostomi</taxon>
        <taxon>Actinopterygii</taxon>
        <taxon>Neopterygii</taxon>
        <taxon>Teleostei</taxon>
        <taxon>Anguilliformes</taxon>
        <taxon>Anguillidae</taxon>
        <taxon>Anguilla</taxon>
    </lineage>
</organism>
<dbReference type="AlphaFoldDB" id="A0A9D3LH11"/>
<feature type="region of interest" description="Disordered" evidence="1">
    <location>
        <begin position="496"/>
        <end position="539"/>
    </location>
</feature>
<feature type="compositionally biased region" description="Pro residues" evidence="1">
    <location>
        <begin position="32"/>
        <end position="45"/>
    </location>
</feature>
<feature type="region of interest" description="Disordered" evidence="1">
    <location>
        <begin position="435"/>
        <end position="458"/>
    </location>
</feature>
<reference evidence="2" key="1">
    <citation type="submission" date="2021-01" db="EMBL/GenBank/DDBJ databases">
        <title>A chromosome-scale assembly of European eel, Anguilla anguilla.</title>
        <authorList>
            <person name="Henkel C."/>
            <person name="Jong-Raadsen S.A."/>
            <person name="Dufour S."/>
            <person name="Weltzien F.-A."/>
            <person name="Palstra A.P."/>
            <person name="Pelster B."/>
            <person name="Spaink H.P."/>
            <person name="Van Den Thillart G.E."/>
            <person name="Jansen H."/>
            <person name="Zahm M."/>
            <person name="Klopp C."/>
            <person name="Cedric C."/>
            <person name="Louis A."/>
            <person name="Berthelot C."/>
            <person name="Parey E."/>
            <person name="Roest Crollius H."/>
            <person name="Montfort J."/>
            <person name="Robinson-Rechavi M."/>
            <person name="Bucao C."/>
            <person name="Bouchez O."/>
            <person name="Gislard M."/>
            <person name="Lluch J."/>
            <person name="Milhes M."/>
            <person name="Lampietro C."/>
            <person name="Lopez Roques C."/>
            <person name="Donnadieu C."/>
            <person name="Braasch I."/>
            <person name="Desvignes T."/>
            <person name="Postlethwait J."/>
            <person name="Bobe J."/>
            <person name="Guiguen Y."/>
            <person name="Dirks R."/>
        </authorList>
    </citation>
    <scope>NUCLEOTIDE SEQUENCE</scope>
    <source>
        <strain evidence="2">Tag_6206</strain>
        <tissue evidence="2">Liver</tissue>
    </source>
</reference>